<keyword evidence="3 5" id="KW-0251">Elongation factor</keyword>
<dbReference type="SUPFAM" id="SSF46934">
    <property type="entry name" value="UBA-like"/>
    <property type="match status" value="1"/>
</dbReference>
<dbReference type="Gene3D" id="1.10.8.10">
    <property type="entry name" value="DNA helicase RuvA subunit, C-terminal domain"/>
    <property type="match status" value="1"/>
</dbReference>
<dbReference type="InterPro" id="IPR014039">
    <property type="entry name" value="Transl_elong_EFTs/EF1B_dimer"/>
</dbReference>
<evidence type="ECO:0000259" key="6">
    <source>
        <dbReference type="Pfam" id="PF00889"/>
    </source>
</evidence>
<evidence type="ECO:0000256" key="3">
    <source>
        <dbReference type="ARBA" id="ARBA00022768"/>
    </source>
</evidence>
<dbReference type="Pfam" id="PF00889">
    <property type="entry name" value="EF_TS"/>
    <property type="match status" value="1"/>
</dbReference>
<comment type="subcellular location">
    <subcellularLocation>
        <location evidence="5">Cytoplasm</location>
    </subcellularLocation>
</comment>
<dbReference type="InterPro" id="IPR009060">
    <property type="entry name" value="UBA-like_sf"/>
</dbReference>
<evidence type="ECO:0000256" key="4">
    <source>
        <dbReference type="ARBA" id="ARBA00022917"/>
    </source>
</evidence>
<comment type="function">
    <text evidence="5">Associates with the EF-Tu.GDP complex and induces the exchange of GDP to GTP. It remains bound to the aminoacyl-tRNA.EF-Tu.GTP complex up to the GTP hydrolysis stage on the ribosome.</text>
</comment>
<dbReference type="InterPro" id="IPR036402">
    <property type="entry name" value="EF-Ts_dimer_sf"/>
</dbReference>
<dbReference type="GO" id="GO:0003746">
    <property type="term" value="F:translation elongation factor activity"/>
    <property type="evidence" value="ECO:0007669"/>
    <property type="project" value="UniProtKB-UniRule"/>
</dbReference>
<protein>
    <recommendedName>
        <fullName evidence="2 5">Elongation factor Ts</fullName>
        <shortName evidence="5">EF-Ts</shortName>
    </recommendedName>
</protein>
<evidence type="ECO:0000256" key="5">
    <source>
        <dbReference type="HAMAP-Rule" id="MF_00050"/>
    </source>
</evidence>
<dbReference type="Proteomes" id="UP000229753">
    <property type="component" value="Unassembled WGS sequence"/>
</dbReference>
<dbReference type="Gene3D" id="3.30.479.20">
    <property type="entry name" value="Elongation factor Ts, dimerisation domain"/>
    <property type="match status" value="1"/>
</dbReference>
<dbReference type="PANTHER" id="PTHR11741">
    <property type="entry name" value="ELONGATION FACTOR TS"/>
    <property type="match status" value="1"/>
</dbReference>
<dbReference type="InterPro" id="IPR001816">
    <property type="entry name" value="Transl_elong_EFTs/EF1B"/>
</dbReference>
<dbReference type="PANTHER" id="PTHR11741:SF0">
    <property type="entry name" value="ELONGATION FACTOR TS, MITOCHONDRIAL"/>
    <property type="match status" value="1"/>
</dbReference>
<feature type="domain" description="Translation elongation factor EFTs/EF1B dimerisation" evidence="6">
    <location>
        <begin position="74"/>
        <end position="148"/>
    </location>
</feature>
<dbReference type="FunFam" id="1.10.8.10:FF:000001">
    <property type="entry name" value="Elongation factor Ts"/>
    <property type="match status" value="1"/>
</dbReference>
<comment type="caution">
    <text evidence="7">The sequence shown here is derived from an EMBL/GenBank/DDBJ whole genome shotgun (WGS) entry which is preliminary data.</text>
</comment>
<organism evidence="7 8">
    <name type="scientific">Candidatus Woesebacteria bacterium CG_4_10_14_0_2_um_filter_39_14</name>
    <dbReference type="NCBI Taxonomy" id="1975054"/>
    <lineage>
        <taxon>Bacteria</taxon>
        <taxon>Candidatus Woeseibacteriota</taxon>
    </lineage>
</organism>
<comment type="similarity">
    <text evidence="1 5">Belongs to the EF-Ts family.</text>
</comment>
<evidence type="ECO:0000313" key="8">
    <source>
        <dbReference type="Proteomes" id="UP000229753"/>
    </source>
</evidence>
<name>A0A2M7TNC1_9BACT</name>
<dbReference type="GO" id="GO:0005737">
    <property type="term" value="C:cytoplasm"/>
    <property type="evidence" value="ECO:0007669"/>
    <property type="project" value="UniProtKB-SubCell"/>
</dbReference>
<dbReference type="HAMAP" id="MF_00050">
    <property type="entry name" value="EF_Ts"/>
    <property type="match status" value="1"/>
</dbReference>
<feature type="region of interest" description="Involved in Mg(2+) ion dislocation from EF-Tu" evidence="5">
    <location>
        <begin position="82"/>
        <end position="85"/>
    </location>
</feature>
<dbReference type="AlphaFoldDB" id="A0A2M7TNC1"/>
<evidence type="ECO:0000256" key="1">
    <source>
        <dbReference type="ARBA" id="ARBA00005532"/>
    </source>
</evidence>
<gene>
    <name evidence="5" type="primary">tsf</name>
    <name evidence="7" type="ORF">COY29_02250</name>
</gene>
<sequence>MGKLNIKLIKKMRDQTGAPIIRVKKVLEEFGGDEKKAFEILEKEGFEKAVKRESRETGQGKVFAYVHHTGKIVSVVELFCETDFVARNSLFEELGKDIAMQVASMGGKNIEKQEFIKDPSKKISDLIKAVIAKTGENIKLGRVYRIQLGQS</sequence>
<dbReference type="SUPFAM" id="SSF54713">
    <property type="entry name" value="Elongation factor Ts (EF-Ts), dimerisation domain"/>
    <property type="match status" value="1"/>
</dbReference>
<evidence type="ECO:0000256" key="2">
    <source>
        <dbReference type="ARBA" id="ARBA00016956"/>
    </source>
</evidence>
<reference evidence="8" key="1">
    <citation type="submission" date="2017-09" db="EMBL/GenBank/DDBJ databases">
        <title>Depth-based differentiation of microbial function through sediment-hosted aquifers and enrichment of novel symbionts in the deep terrestrial subsurface.</title>
        <authorList>
            <person name="Probst A.J."/>
            <person name="Ladd B."/>
            <person name="Jarett J.K."/>
            <person name="Geller-Mcgrath D.E."/>
            <person name="Sieber C.M.K."/>
            <person name="Emerson J.B."/>
            <person name="Anantharaman K."/>
            <person name="Thomas B.C."/>
            <person name="Malmstrom R."/>
            <person name="Stieglmeier M."/>
            <person name="Klingl A."/>
            <person name="Woyke T."/>
            <person name="Ryan C.M."/>
            <person name="Banfield J.F."/>
        </authorList>
    </citation>
    <scope>NUCLEOTIDE SEQUENCE [LARGE SCALE GENOMIC DNA]</scope>
</reference>
<accession>A0A2M7TNC1</accession>
<proteinExistence type="inferred from homology"/>
<dbReference type="EMBL" id="PFNO01000073">
    <property type="protein sequence ID" value="PIZ49189.1"/>
    <property type="molecule type" value="Genomic_DNA"/>
</dbReference>
<keyword evidence="4 5" id="KW-0648">Protein biosynthesis</keyword>
<keyword evidence="5" id="KW-0963">Cytoplasm</keyword>
<evidence type="ECO:0000313" key="7">
    <source>
        <dbReference type="EMBL" id="PIZ49189.1"/>
    </source>
</evidence>